<dbReference type="SUPFAM" id="SSF56300">
    <property type="entry name" value="Metallo-dependent phosphatases"/>
    <property type="match status" value="1"/>
</dbReference>
<sequence length="497" mass="57200">MNLKLGPILNLRVAEDDFWDLSILVVSKTPTADVVFKLEKGECVSRSTLYEAKGFITSRFDVRVSREKEAVEVKYFVGFDFWMFSVPARGTDPQMTFLSCNGFSAPSEIKKVDDKNAMWKTLLFQHRITPYNLMIMGGDQVYADEIWERCSEVKKWVELPRRKRRERKFTTVMRDQVDRFYFDLYCQRWKQPVVAEALASIPTVMMWDDHDIFDGWGSYAAEDQECEVYQGIFSIARKYFALFQQQLSVIEGEKHPAALPTKGFSTIHRVGNYLVLSLDARTERTQKQVLSRESWDLIWQYLDGLKSVSEGGAKHLLFVSPVPVVHADFGSIESLMGWLPGEQELEDDLRDHWQSPNHRAERLRMIHRLLGLMTDKSCRVTILSGDVHVACLGVIESERGETAPGRSKVINQLTASGIVHPSPPKLMGWLLTQLSDEVEPIEQGITARMMELPTQRRKYILARNFLSLEPDKENRLWANWYVEGLDTPVTKVIHAIQ</sequence>
<comment type="caution">
    <text evidence="2">The sequence shown here is derived from an EMBL/GenBank/DDBJ whole genome shotgun (WGS) entry which is preliminary data.</text>
</comment>
<dbReference type="PANTHER" id="PTHR46689:SF1">
    <property type="entry name" value="PHOD-LIKE PHOSPHATASE DOMAIN-CONTAINING PROTEIN"/>
    <property type="match status" value="1"/>
</dbReference>
<dbReference type="AlphaFoldDB" id="A0A0H2MJ91"/>
<evidence type="ECO:0000313" key="2">
    <source>
        <dbReference type="EMBL" id="KLN62453.1"/>
    </source>
</evidence>
<dbReference type="InterPro" id="IPR029052">
    <property type="entry name" value="Metallo-depent_PP-like"/>
</dbReference>
<protein>
    <recommendedName>
        <fullName evidence="1">PhoD-like phosphatase domain-containing protein</fullName>
    </recommendedName>
</protein>
<proteinExistence type="predicted"/>
<evidence type="ECO:0000259" key="1">
    <source>
        <dbReference type="Pfam" id="PF19050"/>
    </source>
</evidence>
<feature type="domain" description="PhoD-like phosphatase" evidence="1">
    <location>
        <begin position="95"/>
        <end position="336"/>
    </location>
</feature>
<dbReference type="InterPro" id="IPR038607">
    <property type="entry name" value="PhoD-like_sf"/>
</dbReference>
<accession>A0A0H2MJ91</accession>
<evidence type="ECO:0000313" key="3">
    <source>
        <dbReference type="Proteomes" id="UP000035444"/>
    </source>
</evidence>
<dbReference type="PANTHER" id="PTHR46689">
    <property type="entry name" value="MEMBRANE PROTEIN, PUTATIVE-RELATED"/>
    <property type="match status" value="1"/>
</dbReference>
<dbReference type="RefSeq" id="WP_047762575.1">
    <property type="nucleotide sequence ID" value="NZ_LAQL01000002.1"/>
</dbReference>
<feature type="domain" description="PhoD-like phosphatase" evidence="1">
    <location>
        <begin position="341"/>
        <end position="431"/>
    </location>
</feature>
<dbReference type="STRING" id="1489064.WH96_02840"/>
<dbReference type="Proteomes" id="UP000035444">
    <property type="component" value="Unassembled WGS sequence"/>
</dbReference>
<dbReference type="Gene3D" id="3.60.21.70">
    <property type="entry name" value="PhoD-like phosphatase"/>
    <property type="match status" value="1"/>
</dbReference>
<name>A0A0H2MJ91_9PROT</name>
<keyword evidence="3" id="KW-1185">Reference proteome</keyword>
<dbReference type="EMBL" id="LAQL01000002">
    <property type="protein sequence ID" value="KLN62453.1"/>
    <property type="molecule type" value="Genomic_DNA"/>
</dbReference>
<dbReference type="GO" id="GO:0016020">
    <property type="term" value="C:membrane"/>
    <property type="evidence" value="ECO:0007669"/>
    <property type="project" value="TreeGrafter"/>
</dbReference>
<reference evidence="2 3" key="1">
    <citation type="submission" date="2015-03" db="EMBL/GenBank/DDBJ databases">
        <title>Genome Sequence of Kiloniella spongiae MEBiC09566, isolated from a marine sponge.</title>
        <authorList>
            <person name="Shao Z."/>
            <person name="Wang L."/>
            <person name="Li X."/>
        </authorList>
    </citation>
    <scope>NUCLEOTIDE SEQUENCE [LARGE SCALE GENOMIC DNA]</scope>
    <source>
        <strain evidence="2 3">MEBiC09566</strain>
    </source>
</reference>
<organism evidence="2 3">
    <name type="scientific">Kiloniella spongiae</name>
    <dbReference type="NCBI Taxonomy" id="1489064"/>
    <lineage>
        <taxon>Bacteria</taxon>
        <taxon>Pseudomonadati</taxon>
        <taxon>Pseudomonadota</taxon>
        <taxon>Alphaproteobacteria</taxon>
        <taxon>Rhodospirillales</taxon>
        <taxon>Kiloniellaceae</taxon>
        <taxon>Kiloniella</taxon>
    </lineage>
</organism>
<dbReference type="CDD" id="cd07389">
    <property type="entry name" value="MPP_PhoD"/>
    <property type="match status" value="1"/>
</dbReference>
<dbReference type="OrthoDB" id="327733at2"/>
<dbReference type="Pfam" id="PF19050">
    <property type="entry name" value="PhoD_2"/>
    <property type="match status" value="2"/>
</dbReference>
<dbReference type="InterPro" id="IPR043904">
    <property type="entry name" value="PhoD_2-like"/>
</dbReference>
<dbReference type="InterPro" id="IPR018946">
    <property type="entry name" value="PhoD-like_MPP"/>
</dbReference>
<dbReference type="PATRIC" id="fig|1489064.4.peg.1497"/>
<gene>
    <name evidence="2" type="ORF">WH96_02840</name>
</gene>